<proteinExistence type="predicted"/>
<reference evidence="2 3" key="1">
    <citation type="submission" date="2020-06" db="EMBL/GenBank/DDBJ databases">
        <authorList>
            <person name="Duchaud E."/>
        </authorList>
    </citation>
    <scope>NUCLEOTIDE SEQUENCE [LARGE SCALE GENOMIC DNA]</scope>
    <source>
        <strain evidence="2">Alteromonas fortis</strain>
    </source>
</reference>
<dbReference type="AlphaFoldDB" id="A0A6T9XZJ7"/>
<evidence type="ECO:0000313" key="3">
    <source>
        <dbReference type="Proteomes" id="UP000509458"/>
    </source>
</evidence>
<organism evidence="2 3">
    <name type="scientific">Alteromonas macleodii</name>
    <name type="common">Pseudoalteromonas macleodii</name>
    <dbReference type="NCBI Taxonomy" id="28108"/>
    <lineage>
        <taxon>Bacteria</taxon>
        <taxon>Pseudomonadati</taxon>
        <taxon>Pseudomonadota</taxon>
        <taxon>Gammaproteobacteria</taxon>
        <taxon>Alteromonadales</taxon>
        <taxon>Alteromonadaceae</taxon>
        <taxon>Alteromonas/Salinimonas group</taxon>
        <taxon>Alteromonas</taxon>
    </lineage>
</organism>
<dbReference type="EMBL" id="LR812090">
    <property type="protein sequence ID" value="CAB9492693.1"/>
    <property type="molecule type" value="Genomic_DNA"/>
</dbReference>
<keyword evidence="1" id="KW-0812">Transmembrane</keyword>
<protein>
    <submittedName>
        <fullName evidence="2">Uncharacterized protein</fullName>
    </submittedName>
</protein>
<evidence type="ECO:0000313" key="2">
    <source>
        <dbReference type="EMBL" id="CAB9492693.1"/>
    </source>
</evidence>
<accession>A0A6T9XZJ7</accession>
<sequence>MVYIQQIEGLHLFVTLILCFHKLGLFTAVLFSIISGMVQSTDLPPATLSLTFTLRKIHILFMVEHLSCISRSPYGRQSYHAIFCFLCKNNVFSR</sequence>
<keyword evidence="1" id="KW-1133">Transmembrane helix</keyword>
<feature type="transmembrane region" description="Helical" evidence="1">
    <location>
        <begin position="12"/>
        <end position="34"/>
    </location>
</feature>
<dbReference type="Proteomes" id="UP000509458">
    <property type="component" value="Chromosome"/>
</dbReference>
<keyword evidence="1" id="KW-0472">Membrane</keyword>
<name>A0A6T9XZJ7_ALTMA</name>
<gene>
    <name evidence="2" type="ORF">ALFOR1_20129</name>
</gene>
<evidence type="ECO:0000256" key="1">
    <source>
        <dbReference type="SAM" id="Phobius"/>
    </source>
</evidence>